<dbReference type="GO" id="GO:0005856">
    <property type="term" value="C:cytoskeleton"/>
    <property type="evidence" value="ECO:0007669"/>
    <property type="project" value="UniProtKB-SubCell"/>
</dbReference>
<keyword evidence="3" id="KW-1003">Cell membrane</keyword>
<comment type="subunit">
    <text evidence="12">Component of the dystrophin associated protein complex (DAPC). Interacts with Dg, via the Dg WW domain binding sites.</text>
</comment>
<dbReference type="CDD" id="cd16242">
    <property type="entry name" value="EFh_DMD_like"/>
    <property type="match status" value="1"/>
</dbReference>
<dbReference type="Gene3D" id="2.20.70.10">
    <property type="match status" value="1"/>
</dbReference>
<dbReference type="EMBL" id="OA566359">
    <property type="protein sequence ID" value="CAD7198771.1"/>
    <property type="molecule type" value="Genomic_DNA"/>
</dbReference>
<dbReference type="FunFam" id="3.30.60.90:FF:000001">
    <property type="entry name" value="Dystrophin isoform 2"/>
    <property type="match status" value="1"/>
</dbReference>
<feature type="region of interest" description="Disordered" evidence="15">
    <location>
        <begin position="586"/>
        <end position="613"/>
    </location>
</feature>
<dbReference type="SMART" id="SM00456">
    <property type="entry name" value="WW"/>
    <property type="match status" value="1"/>
</dbReference>
<dbReference type="CDD" id="cd00201">
    <property type="entry name" value="WW"/>
    <property type="match status" value="1"/>
</dbReference>
<evidence type="ECO:0000256" key="1">
    <source>
        <dbReference type="ARBA" id="ARBA00004245"/>
    </source>
</evidence>
<dbReference type="SUPFAM" id="SSF51045">
    <property type="entry name" value="WW domain"/>
    <property type="match status" value="1"/>
</dbReference>
<dbReference type="InterPro" id="IPR050774">
    <property type="entry name" value="KCMF1/Dystrophin"/>
</dbReference>
<keyword evidence="8" id="KW-0106">Calcium</keyword>
<keyword evidence="11" id="KW-0206">Cytoskeleton</keyword>
<evidence type="ECO:0000256" key="9">
    <source>
        <dbReference type="ARBA" id="ARBA00023136"/>
    </source>
</evidence>
<evidence type="ECO:0000256" key="14">
    <source>
        <dbReference type="PROSITE-ProRule" id="PRU00228"/>
    </source>
</evidence>
<dbReference type="InterPro" id="IPR036020">
    <property type="entry name" value="WW_dom_sf"/>
</dbReference>
<dbReference type="GO" id="GO:0048790">
    <property type="term" value="P:maintenance of presynaptic active zone structure"/>
    <property type="evidence" value="ECO:0007669"/>
    <property type="project" value="UniProtKB-ARBA"/>
</dbReference>
<dbReference type="GO" id="GO:0048172">
    <property type="term" value="P:regulation of short-term neuronal synaptic plasticity"/>
    <property type="evidence" value="ECO:0007669"/>
    <property type="project" value="UniProtKB-ARBA"/>
</dbReference>
<accession>A0A7R8Z737</accession>
<proteinExistence type="predicted"/>
<evidence type="ECO:0000259" key="17">
    <source>
        <dbReference type="PROSITE" id="PS50135"/>
    </source>
</evidence>
<dbReference type="Gene3D" id="3.30.60.90">
    <property type="match status" value="1"/>
</dbReference>
<dbReference type="InterPro" id="IPR015154">
    <property type="entry name" value="EF-hand_dom_typ2"/>
</dbReference>
<evidence type="ECO:0000256" key="4">
    <source>
        <dbReference type="ARBA" id="ARBA00022490"/>
    </source>
</evidence>
<reference evidence="18" key="1">
    <citation type="submission" date="2020-11" db="EMBL/GenBank/DDBJ databases">
        <authorList>
            <person name="Tran Van P."/>
        </authorList>
    </citation>
    <scope>NUCLEOTIDE SEQUENCE</scope>
</reference>
<keyword evidence="9" id="KW-0472">Membrane</keyword>
<keyword evidence="6 14" id="KW-0863">Zinc-finger</keyword>
<dbReference type="GO" id="GO:0005737">
    <property type="term" value="C:cytoplasm"/>
    <property type="evidence" value="ECO:0007669"/>
    <property type="project" value="UniProtKB-ARBA"/>
</dbReference>
<evidence type="ECO:0000256" key="8">
    <source>
        <dbReference type="ARBA" id="ARBA00022837"/>
    </source>
</evidence>
<dbReference type="PROSITE" id="PS50020">
    <property type="entry name" value="WW_DOMAIN_2"/>
    <property type="match status" value="1"/>
</dbReference>
<dbReference type="Gene3D" id="1.10.238.10">
    <property type="entry name" value="EF-hand"/>
    <property type="match status" value="2"/>
</dbReference>
<keyword evidence="7" id="KW-0862">Zinc</keyword>
<feature type="compositionally biased region" description="Polar residues" evidence="15">
    <location>
        <begin position="657"/>
        <end position="680"/>
    </location>
</feature>
<dbReference type="InterPro" id="IPR015153">
    <property type="entry name" value="EF-hand_dom_typ1"/>
</dbReference>
<dbReference type="FunFam" id="2.20.70.10:FF:000004">
    <property type="entry name" value="dystrophin isoform X1"/>
    <property type="match status" value="1"/>
</dbReference>
<dbReference type="InterPro" id="IPR002017">
    <property type="entry name" value="Spectrin_repeat"/>
</dbReference>
<dbReference type="InterPro" id="IPR000433">
    <property type="entry name" value="Znf_ZZ"/>
</dbReference>
<evidence type="ECO:0000256" key="13">
    <source>
        <dbReference type="ARBA" id="ARBA00083840"/>
    </source>
</evidence>
<dbReference type="GO" id="GO:0003779">
    <property type="term" value="F:actin binding"/>
    <property type="evidence" value="ECO:0007669"/>
    <property type="project" value="UniProtKB-KW"/>
</dbReference>
<evidence type="ECO:0000256" key="5">
    <source>
        <dbReference type="ARBA" id="ARBA00022723"/>
    </source>
</evidence>
<name>A0A7R8Z737_TIMDO</name>
<comment type="subcellular location">
    <subcellularLocation>
        <location evidence="2">Cell membrane</location>
        <location evidence="2">Sarcolemma</location>
        <topology evidence="2">Peripheral membrane protein</topology>
        <orientation evidence="2">Cytoplasmic side</orientation>
    </subcellularLocation>
    <subcellularLocation>
        <location evidence="1">Cytoplasm</location>
        <location evidence="1">Cytoskeleton</location>
    </subcellularLocation>
</comment>
<dbReference type="GO" id="GO:0046716">
    <property type="term" value="P:muscle cell cellular homeostasis"/>
    <property type="evidence" value="ECO:0007669"/>
    <property type="project" value="UniProtKB-ARBA"/>
</dbReference>
<dbReference type="CDD" id="cd02334">
    <property type="entry name" value="ZZ_dystrophin"/>
    <property type="match status" value="1"/>
</dbReference>
<dbReference type="SMART" id="SM00150">
    <property type="entry name" value="SPEC"/>
    <property type="match status" value="1"/>
</dbReference>
<gene>
    <name evidence="18" type="ORF">TDIB3V08_LOCUS5048</name>
</gene>
<dbReference type="Pfam" id="PF09068">
    <property type="entry name" value="EF-hand_2"/>
    <property type="match status" value="1"/>
</dbReference>
<dbReference type="PROSITE" id="PS01357">
    <property type="entry name" value="ZF_ZZ_1"/>
    <property type="match status" value="1"/>
</dbReference>
<dbReference type="GO" id="GO:0007474">
    <property type="term" value="P:imaginal disc-derived wing vein specification"/>
    <property type="evidence" value="ECO:0007669"/>
    <property type="project" value="UniProtKB-ARBA"/>
</dbReference>
<keyword evidence="5" id="KW-0479">Metal-binding</keyword>
<evidence type="ECO:0000256" key="10">
    <source>
        <dbReference type="ARBA" id="ARBA00023203"/>
    </source>
</evidence>
<feature type="region of interest" description="Disordered" evidence="15">
    <location>
        <begin position="654"/>
        <end position="720"/>
    </location>
</feature>
<dbReference type="SUPFAM" id="SSF57850">
    <property type="entry name" value="RING/U-box"/>
    <property type="match status" value="1"/>
</dbReference>
<dbReference type="GO" id="GO:0042383">
    <property type="term" value="C:sarcolemma"/>
    <property type="evidence" value="ECO:0007669"/>
    <property type="project" value="UniProtKB-SubCell"/>
</dbReference>
<evidence type="ECO:0000256" key="15">
    <source>
        <dbReference type="SAM" id="MobiDB-lite"/>
    </source>
</evidence>
<evidence type="ECO:0000256" key="6">
    <source>
        <dbReference type="ARBA" id="ARBA00022771"/>
    </source>
</evidence>
<dbReference type="SUPFAM" id="SSF46966">
    <property type="entry name" value="Spectrin repeat"/>
    <property type="match status" value="1"/>
</dbReference>
<dbReference type="InterPro" id="IPR001202">
    <property type="entry name" value="WW_dom"/>
</dbReference>
<dbReference type="GO" id="GO:0050699">
    <property type="term" value="F:WW domain binding"/>
    <property type="evidence" value="ECO:0007669"/>
    <property type="project" value="UniProtKB-ARBA"/>
</dbReference>
<evidence type="ECO:0000256" key="3">
    <source>
        <dbReference type="ARBA" id="ARBA00022475"/>
    </source>
</evidence>
<keyword evidence="10" id="KW-0009">Actin-binding</keyword>
<protein>
    <recommendedName>
        <fullName evidence="13">Protein detached</fullName>
    </recommendedName>
</protein>
<evidence type="ECO:0000256" key="7">
    <source>
        <dbReference type="ARBA" id="ARBA00022833"/>
    </source>
</evidence>
<dbReference type="SUPFAM" id="SSF47473">
    <property type="entry name" value="EF-hand"/>
    <property type="match status" value="2"/>
</dbReference>
<dbReference type="GO" id="GO:0031594">
    <property type="term" value="C:neuromuscular junction"/>
    <property type="evidence" value="ECO:0007669"/>
    <property type="project" value="UniProtKB-ARBA"/>
</dbReference>
<feature type="domain" description="WW" evidence="16">
    <location>
        <begin position="122"/>
        <end position="155"/>
    </location>
</feature>
<evidence type="ECO:0000256" key="2">
    <source>
        <dbReference type="ARBA" id="ARBA00004278"/>
    </source>
</evidence>
<dbReference type="Gene3D" id="1.20.58.60">
    <property type="match status" value="1"/>
</dbReference>
<feature type="compositionally biased region" description="Polar residues" evidence="15">
    <location>
        <begin position="592"/>
        <end position="604"/>
    </location>
</feature>
<dbReference type="Pfam" id="PF00435">
    <property type="entry name" value="Spectrin"/>
    <property type="match status" value="1"/>
</dbReference>
<dbReference type="GO" id="GO:0008586">
    <property type="term" value="P:imaginal disc-derived wing vein morphogenesis"/>
    <property type="evidence" value="ECO:0007669"/>
    <property type="project" value="UniProtKB-ARBA"/>
</dbReference>
<dbReference type="GO" id="GO:0030010">
    <property type="term" value="P:establishment of cell polarity"/>
    <property type="evidence" value="ECO:0007669"/>
    <property type="project" value="UniProtKB-ARBA"/>
</dbReference>
<dbReference type="InterPro" id="IPR043145">
    <property type="entry name" value="Znf_ZZ_sf"/>
</dbReference>
<sequence>MRKKMRVFQKNLEDLSSRLSAVEAMKGSWQGPTELGEVGEMLEQLQKFGERLTPIQRTVEDINDQAGLFTSNNVLVSHANLNRLEDLNTRWKQLQLAVDDRYKQLNDYGKEGAPPNHGFLSASVEPPWERAVTANKVPYYINHQCETTHWDHPKMMELMNSLSNLNEVRFSAYRTSMKLRTVQKQLCMDLLSLSAAVESFDSHGLRAQNDKLIDVPDMVTVLASLYETIAADNPSLVNVPLCLDLAINWLLNVYDSQRTGQIRVLSFKVGLVLLCKGHLEEKYRYLFRLIADPNRLVDQRKLGLLLHDCIQVPRQLGEVAAFGGSNIEPSVRSCFEKAGKDKTTIESVHEVFLQAIHFLNWLQQEPQSMVWLPVLHRLSAAETAKHQAKCNICKEYPIVGFRYRCLKCFNFDMCQNCFFSGRKAKNHKLTHPMQEYCTATTSGEDVRDFTRALRNKFKSKRYFKKHPRVGYLPVQTVLEGDALESPAPSPQHSTLTQDMHSRLEMYASRLAEVELRTRSNSTPDSDDEHQLIAQYCQSLNGGDNVPVPRSPVQIMVAIDAEQREELEAMIRELEEENASLQAEYERLRAKQTPGSTPEESSHLSSRGGGTPDVDMLAEAKLLRQHKGRLEARMQILEDHNRQLEAQLQRLRQLLDEPNSSSPSKTGTLQTRSVTASQLATDSPAKMNGHYHDSGKRGILGRGRKFEKLEGAPDQGPMGQS</sequence>
<dbReference type="GO" id="GO:0046928">
    <property type="term" value="P:regulation of neurotransmitter secretion"/>
    <property type="evidence" value="ECO:0007669"/>
    <property type="project" value="UniProtKB-ARBA"/>
</dbReference>
<dbReference type="InterPro" id="IPR018159">
    <property type="entry name" value="Spectrin/alpha-actinin"/>
</dbReference>
<organism evidence="18">
    <name type="scientific">Timema douglasi</name>
    <name type="common">Walking stick</name>
    <dbReference type="NCBI Taxonomy" id="61478"/>
    <lineage>
        <taxon>Eukaryota</taxon>
        <taxon>Metazoa</taxon>
        <taxon>Ecdysozoa</taxon>
        <taxon>Arthropoda</taxon>
        <taxon>Hexapoda</taxon>
        <taxon>Insecta</taxon>
        <taxon>Pterygota</taxon>
        <taxon>Neoptera</taxon>
        <taxon>Polyneoptera</taxon>
        <taxon>Phasmatodea</taxon>
        <taxon>Timematodea</taxon>
        <taxon>Timematoidea</taxon>
        <taxon>Timematidae</taxon>
        <taxon>Timema</taxon>
    </lineage>
</organism>
<dbReference type="Pfam" id="PF00569">
    <property type="entry name" value="ZZ"/>
    <property type="match status" value="1"/>
</dbReference>
<dbReference type="GO" id="GO:0008270">
    <property type="term" value="F:zinc ion binding"/>
    <property type="evidence" value="ECO:0007669"/>
    <property type="project" value="UniProtKB-KW"/>
</dbReference>
<evidence type="ECO:0000256" key="11">
    <source>
        <dbReference type="ARBA" id="ARBA00023212"/>
    </source>
</evidence>
<evidence type="ECO:0000313" key="18">
    <source>
        <dbReference type="EMBL" id="CAD7198771.1"/>
    </source>
</evidence>
<dbReference type="SMART" id="SM00291">
    <property type="entry name" value="ZnF_ZZ"/>
    <property type="match status" value="1"/>
</dbReference>
<dbReference type="PROSITE" id="PS50135">
    <property type="entry name" value="ZF_ZZ_2"/>
    <property type="match status" value="1"/>
</dbReference>
<dbReference type="InterPro" id="IPR011992">
    <property type="entry name" value="EF-hand-dom_pair"/>
</dbReference>
<keyword evidence="4" id="KW-0963">Cytoplasm</keyword>
<feature type="domain" description="ZZ-type" evidence="17">
    <location>
        <begin position="385"/>
        <end position="441"/>
    </location>
</feature>
<dbReference type="AlphaFoldDB" id="A0A7R8Z737"/>
<dbReference type="PANTHER" id="PTHR12268:SF14">
    <property type="entry name" value="DYSTROPHIN-1"/>
    <property type="match status" value="1"/>
</dbReference>
<evidence type="ECO:0000256" key="12">
    <source>
        <dbReference type="ARBA" id="ARBA00065906"/>
    </source>
</evidence>
<dbReference type="GO" id="GO:0007274">
    <property type="term" value="P:neuromuscular synaptic transmission"/>
    <property type="evidence" value="ECO:0007669"/>
    <property type="project" value="UniProtKB-ARBA"/>
</dbReference>
<dbReference type="Pfam" id="PF09069">
    <property type="entry name" value="EF-hand_3"/>
    <property type="match status" value="1"/>
</dbReference>
<evidence type="ECO:0000259" key="16">
    <source>
        <dbReference type="PROSITE" id="PS50020"/>
    </source>
</evidence>
<dbReference type="GO" id="GO:0016010">
    <property type="term" value="C:dystrophin-associated glycoprotein complex"/>
    <property type="evidence" value="ECO:0007669"/>
    <property type="project" value="UniProtKB-ARBA"/>
</dbReference>
<dbReference type="PANTHER" id="PTHR12268">
    <property type="entry name" value="E3 UBIQUITIN-PROTEIN LIGASE KCMF1"/>
    <property type="match status" value="1"/>
</dbReference>